<keyword evidence="2" id="KW-1133">Transmembrane helix</keyword>
<feature type="transmembrane region" description="Helical" evidence="2">
    <location>
        <begin position="285"/>
        <end position="303"/>
    </location>
</feature>
<sequence length="363" mass="39540">MEKPESSFLSARYWPQLDGLRTVSIAMVLVSHMSDPHIWGFLNGSLGVTLFFVISGFLITSLLTREERRRGRVSIIRFYVRRAFRILPLYYLALSTAAIAVFVLGLGEGPEKFAERLPLLATFNGDLAGGGSFVHSWSLGIEEKFYVVWPFLMFAIPLMKRHRLAAATVLLGLASAAGYIEGARYFGTYTAILAGCVLGLIMHTPRGFRVVSKLAQPRVAALLIPVAITAYILDPILPGGYQSGHAHVVFSYTVALLFPSVILAASPLTKLLSWKPVAFLGTRTYAIYLFHPFCIDVVSMAIPAGQQNFALAIVRLVLAAVLSVAVAEVMARAIEQPLIRMGKRLTSSPGPTTTRSPAPVSES</sequence>
<dbReference type="RefSeq" id="WP_170224949.1">
    <property type="nucleotide sequence ID" value="NZ_BAAAWK010000001.1"/>
</dbReference>
<evidence type="ECO:0000313" key="4">
    <source>
        <dbReference type="EMBL" id="GEB20043.1"/>
    </source>
</evidence>
<feature type="compositionally biased region" description="Low complexity" evidence="1">
    <location>
        <begin position="346"/>
        <end position="363"/>
    </location>
</feature>
<comment type="caution">
    <text evidence="4">The sequence shown here is derived from an EMBL/GenBank/DDBJ whole genome shotgun (WGS) entry which is preliminary data.</text>
</comment>
<evidence type="ECO:0000313" key="5">
    <source>
        <dbReference type="Proteomes" id="UP000317715"/>
    </source>
</evidence>
<evidence type="ECO:0000256" key="1">
    <source>
        <dbReference type="SAM" id="MobiDB-lite"/>
    </source>
</evidence>
<feature type="transmembrane region" description="Helical" evidence="2">
    <location>
        <begin position="38"/>
        <end position="63"/>
    </location>
</feature>
<dbReference type="PANTHER" id="PTHR23028:SF53">
    <property type="entry name" value="ACYL_TRANSF_3 DOMAIN-CONTAINING PROTEIN"/>
    <property type="match status" value="1"/>
</dbReference>
<feature type="transmembrane region" description="Helical" evidence="2">
    <location>
        <begin position="245"/>
        <end position="265"/>
    </location>
</feature>
<accession>A0A4Y3NFK3</accession>
<keyword evidence="2" id="KW-0812">Transmembrane</keyword>
<feature type="transmembrane region" description="Helical" evidence="2">
    <location>
        <begin position="84"/>
        <end position="107"/>
    </location>
</feature>
<keyword evidence="5" id="KW-1185">Reference proteome</keyword>
<dbReference type="GO" id="GO:0016747">
    <property type="term" value="F:acyltransferase activity, transferring groups other than amino-acyl groups"/>
    <property type="evidence" value="ECO:0007669"/>
    <property type="project" value="InterPro"/>
</dbReference>
<dbReference type="GeneID" id="97303005"/>
<protein>
    <submittedName>
        <fullName evidence="4">Acyltransferase</fullName>
    </submittedName>
</protein>
<name>A0A4Y3NFK3_PAEAU</name>
<feature type="transmembrane region" description="Helical" evidence="2">
    <location>
        <begin position="215"/>
        <end position="233"/>
    </location>
</feature>
<proteinExistence type="predicted"/>
<organism evidence="4 5">
    <name type="scientific">Paenarthrobacter aurescens</name>
    <name type="common">Arthrobacter aurescens</name>
    <dbReference type="NCBI Taxonomy" id="43663"/>
    <lineage>
        <taxon>Bacteria</taxon>
        <taxon>Bacillati</taxon>
        <taxon>Actinomycetota</taxon>
        <taxon>Actinomycetes</taxon>
        <taxon>Micrococcales</taxon>
        <taxon>Micrococcaceae</taxon>
        <taxon>Paenarthrobacter</taxon>
    </lineage>
</organism>
<evidence type="ECO:0000256" key="2">
    <source>
        <dbReference type="SAM" id="Phobius"/>
    </source>
</evidence>
<feature type="region of interest" description="Disordered" evidence="1">
    <location>
        <begin position="344"/>
        <end position="363"/>
    </location>
</feature>
<dbReference type="Pfam" id="PF01757">
    <property type="entry name" value="Acyl_transf_3"/>
    <property type="match status" value="1"/>
</dbReference>
<dbReference type="PANTHER" id="PTHR23028">
    <property type="entry name" value="ACETYLTRANSFERASE"/>
    <property type="match status" value="1"/>
</dbReference>
<gene>
    <name evidence="4" type="ORF">AAU01_27980</name>
</gene>
<feature type="domain" description="Acyltransferase 3" evidence="3">
    <location>
        <begin position="16"/>
        <end position="327"/>
    </location>
</feature>
<feature type="transmembrane region" description="Helical" evidence="2">
    <location>
        <begin position="186"/>
        <end position="203"/>
    </location>
</feature>
<dbReference type="GO" id="GO:0000271">
    <property type="term" value="P:polysaccharide biosynthetic process"/>
    <property type="evidence" value="ECO:0007669"/>
    <property type="project" value="TreeGrafter"/>
</dbReference>
<keyword evidence="4" id="KW-0808">Transferase</keyword>
<dbReference type="EMBL" id="BJMD01000016">
    <property type="protein sequence ID" value="GEB20043.1"/>
    <property type="molecule type" value="Genomic_DNA"/>
</dbReference>
<dbReference type="InterPro" id="IPR050879">
    <property type="entry name" value="Acyltransferase_3"/>
</dbReference>
<evidence type="ECO:0000259" key="3">
    <source>
        <dbReference type="Pfam" id="PF01757"/>
    </source>
</evidence>
<feature type="transmembrane region" description="Helical" evidence="2">
    <location>
        <begin position="309"/>
        <end position="334"/>
    </location>
</feature>
<dbReference type="GO" id="GO:0016020">
    <property type="term" value="C:membrane"/>
    <property type="evidence" value="ECO:0007669"/>
    <property type="project" value="TreeGrafter"/>
</dbReference>
<dbReference type="AlphaFoldDB" id="A0A4Y3NFK3"/>
<keyword evidence="4" id="KW-0012">Acyltransferase</keyword>
<dbReference type="InterPro" id="IPR002656">
    <property type="entry name" value="Acyl_transf_3_dom"/>
</dbReference>
<reference evidence="4 5" key="1">
    <citation type="submission" date="2019-06" db="EMBL/GenBank/DDBJ databases">
        <title>Whole genome shotgun sequence of Paenarthrobacter aurescens NBRC 12136.</title>
        <authorList>
            <person name="Hosoyama A."/>
            <person name="Uohara A."/>
            <person name="Ohji S."/>
            <person name="Ichikawa N."/>
        </authorList>
    </citation>
    <scope>NUCLEOTIDE SEQUENCE [LARGE SCALE GENOMIC DNA]</scope>
    <source>
        <strain evidence="4 5">NBRC 12136</strain>
    </source>
</reference>
<dbReference type="Proteomes" id="UP000317715">
    <property type="component" value="Unassembled WGS sequence"/>
</dbReference>
<keyword evidence="2" id="KW-0472">Membrane</keyword>
<feature type="transmembrane region" description="Helical" evidence="2">
    <location>
        <begin position="164"/>
        <end position="180"/>
    </location>
</feature>